<dbReference type="InterPro" id="IPR013325">
    <property type="entry name" value="RNA_pol_sigma_r2"/>
</dbReference>
<sequence>MGDGTDLMAGGAAGVSIDALYRHEGLKLRRFLQRLLDNPADAADASQETYLRMVAALSRTSIEHPSALLFRIATNVALRMRNRGRLERILFAAKCEAELAEIADGYALPERQTIARQELKRLAAAIDALPPRCREVFLLSRLDGLANGEIAQRLGISRNMVEKHIIKALLHCRRSRLDLF</sequence>
<dbReference type="InterPro" id="IPR039425">
    <property type="entry name" value="RNA_pol_sigma-70-like"/>
</dbReference>
<dbReference type="Proteomes" id="UP000233769">
    <property type="component" value="Chromosome tk0001"/>
</dbReference>
<gene>
    <name evidence="7" type="ORF">TK0001_1776</name>
</gene>
<evidence type="ECO:0000259" key="6">
    <source>
        <dbReference type="Pfam" id="PF08281"/>
    </source>
</evidence>
<dbReference type="Pfam" id="PF04542">
    <property type="entry name" value="Sigma70_r2"/>
    <property type="match status" value="1"/>
</dbReference>
<keyword evidence="2" id="KW-0805">Transcription regulation</keyword>
<name>A0A2N9ALZ8_METEX</name>
<keyword evidence="4" id="KW-0804">Transcription</keyword>
<evidence type="ECO:0000256" key="1">
    <source>
        <dbReference type="ARBA" id="ARBA00010641"/>
    </source>
</evidence>
<dbReference type="PANTHER" id="PTHR43133">
    <property type="entry name" value="RNA POLYMERASE ECF-TYPE SIGMA FACTO"/>
    <property type="match status" value="1"/>
</dbReference>
<dbReference type="SUPFAM" id="SSF88946">
    <property type="entry name" value="Sigma2 domain of RNA polymerase sigma factors"/>
    <property type="match status" value="1"/>
</dbReference>
<dbReference type="EMBL" id="LT962688">
    <property type="protein sequence ID" value="SOR28378.1"/>
    <property type="molecule type" value="Genomic_DNA"/>
</dbReference>
<dbReference type="PANTHER" id="PTHR43133:SF63">
    <property type="entry name" value="RNA POLYMERASE SIGMA FACTOR FECI-RELATED"/>
    <property type="match status" value="1"/>
</dbReference>
<evidence type="ECO:0000256" key="3">
    <source>
        <dbReference type="ARBA" id="ARBA00023082"/>
    </source>
</evidence>
<dbReference type="Pfam" id="PF08281">
    <property type="entry name" value="Sigma70_r4_2"/>
    <property type="match status" value="1"/>
</dbReference>
<evidence type="ECO:0000313" key="7">
    <source>
        <dbReference type="EMBL" id="SOR28378.1"/>
    </source>
</evidence>
<dbReference type="CDD" id="cd06171">
    <property type="entry name" value="Sigma70_r4"/>
    <property type="match status" value="1"/>
</dbReference>
<dbReference type="InterPro" id="IPR007627">
    <property type="entry name" value="RNA_pol_sigma70_r2"/>
</dbReference>
<proteinExistence type="inferred from homology"/>
<dbReference type="AlphaFoldDB" id="A0A2N9ALZ8"/>
<keyword evidence="3" id="KW-0731">Sigma factor</keyword>
<dbReference type="InterPro" id="IPR013324">
    <property type="entry name" value="RNA_pol_sigma_r3/r4-like"/>
</dbReference>
<dbReference type="SUPFAM" id="SSF88659">
    <property type="entry name" value="Sigma3 and sigma4 domains of RNA polymerase sigma factors"/>
    <property type="match status" value="1"/>
</dbReference>
<evidence type="ECO:0000256" key="4">
    <source>
        <dbReference type="ARBA" id="ARBA00023163"/>
    </source>
</evidence>
<dbReference type="GO" id="GO:0003677">
    <property type="term" value="F:DNA binding"/>
    <property type="evidence" value="ECO:0007669"/>
    <property type="project" value="InterPro"/>
</dbReference>
<organism evidence="7 8">
    <name type="scientific">Methylorubrum extorquens</name>
    <name type="common">Methylobacterium dichloromethanicum</name>
    <name type="synonym">Methylobacterium extorquens</name>
    <dbReference type="NCBI Taxonomy" id="408"/>
    <lineage>
        <taxon>Bacteria</taxon>
        <taxon>Pseudomonadati</taxon>
        <taxon>Pseudomonadota</taxon>
        <taxon>Alphaproteobacteria</taxon>
        <taxon>Hyphomicrobiales</taxon>
        <taxon>Methylobacteriaceae</taxon>
        <taxon>Methylorubrum</taxon>
    </lineage>
</organism>
<dbReference type="Gene3D" id="1.10.1740.10">
    <property type="match status" value="1"/>
</dbReference>
<accession>A0A2N9ALZ8</accession>
<dbReference type="InterPro" id="IPR036388">
    <property type="entry name" value="WH-like_DNA-bd_sf"/>
</dbReference>
<feature type="domain" description="RNA polymerase sigma-70 region 2" evidence="5">
    <location>
        <begin position="20"/>
        <end position="83"/>
    </location>
</feature>
<evidence type="ECO:0000259" key="5">
    <source>
        <dbReference type="Pfam" id="PF04542"/>
    </source>
</evidence>
<dbReference type="GO" id="GO:0006352">
    <property type="term" value="P:DNA-templated transcription initiation"/>
    <property type="evidence" value="ECO:0007669"/>
    <property type="project" value="InterPro"/>
</dbReference>
<dbReference type="InterPro" id="IPR013249">
    <property type="entry name" value="RNA_pol_sigma70_r4_t2"/>
</dbReference>
<dbReference type="Gene3D" id="1.10.10.10">
    <property type="entry name" value="Winged helix-like DNA-binding domain superfamily/Winged helix DNA-binding domain"/>
    <property type="match status" value="1"/>
</dbReference>
<comment type="similarity">
    <text evidence="1">Belongs to the sigma-70 factor family. ECF subfamily.</text>
</comment>
<dbReference type="NCBIfam" id="TIGR02937">
    <property type="entry name" value="sigma70-ECF"/>
    <property type="match status" value="1"/>
</dbReference>
<protein>
    <submittedName>
        <fullName evidence="7">RNA polymerase sigma factor FecI</fullName>
    </submittedName>
</protein>
<dbReference type="InterPro" id="IPR014284">
    <property type="entry name" value="RNA_pol_sigma-70_dom"/>
</dbReference>
<evidence type="ECO:0000256" key="2">
    <source>
        <dbReference type="ARBA" id="ARBA00023015"/>
    </source>
</evidence>
<feature type="domain" description="RNA polymerase sigma factor 70 region 4 type 2" evidence="6">
    <location>
        <begin position="120"/>
        <end position="172"/>
    </location>
</feature>
<evidence type="ECO:0000313" key="8">
    <source>
        <dbReference type="Proteomes" id="UP000233769"/>
    </source>
</evidence>
<dbReference type="GO" id="GO:0016987">
    <property type="term" value="F:sigma factor activity"/>
    <property type="evidence" value="ECO:0007669"/>
    <property type="project" value="UniProtKB-KW"/>
</dbReference>
<reference evidence="8" key="1">
    <citation type="submission" date="2017-10" db="EMBL/GenBank/DDBJ databases">
        <authorList>
            <person name="Regsiter A."/>
            <person name="William W."/>
        </authorList>
    </citation>
    <scope>NUCLEOTIDE SEQUENCE [LARGE SCALE GENOMIC DNA]</scope>
</reference>